<protein>
    <submittedName>
        <fullName evidence="1">SRPBCC family protein</fullName>
    </submittedName>
</protein>
<sequence length="151" mass="16407">MGVQRIDVSATTTAPAAAVYALLRDGASWPGWSPLGSFELESPGEDGGESVGAVRVFRTGRTTSRERIVELVPDRRLSYVLVSGLAIKDYRADVDLTEGPDGTTIRWRSSFRPKVPGMGGLYRRTLTTFIQRCADGLARATSEAHPRPNAR</sequence>
<keyword evidence="2" id="KW-1185">Reference proteome</keyword>
<dbReference type="InterPro" id="IPR019587">
    <property type="entry name" value="Polyketide_cyclase/dehydratase"/>
</dbReference>
<dbReference type="OrthoDB" id="5185789at2"/>
<dbReference type="RefSeq" id="WP_119662264.1">
    <property type="nucleotide sequence ID" value="NZ_QUAL01000324.1"/>
</dbReference>
<gene>
    <name evidence="1" type="ORF">DY240_24080</name>
</gene>
<organism evidence="1 2">
    <name type="scientific">Jiangella rhizosphaerae</name>
    <dbReference type="NCBI Taxonomy" id="2293569"/>
    <lineage>
        <taxon>Bacteria</taxon>
        <taxon>Bacillati</taxon>
        <taxon>Actinomycetota</taxon>
        <taxon>Actinomycetes</taxon>
        <taxon>Jiangellales</taxon>
        <taxon>Jiangellaceae</taxon>
        <taxon>Jiangella</taxon>
    </lineage>
</organism>
<dbReference type="Proteomes" id="UP000284057">
    <property type="component" value="Unassembled WGS sequence"/>
</dbReference>
<dbReference type="InterPro" id="IPR023393">
    <property type="entry name" value="START-like_dom_sf"/>
</dbReference>
<name>A0A418KJM4_9ACTN</name>
<dbReference type="SUPFAM" id="SSF55961">
    <property type="entry name" value="Bet v1-like"/>
    <property type="match status" value="1"/>
</dbReference>
<evidence type="ECO:0000313" key="2">
    <source>
        <dbReference type="Proteomes" id="UP000284057"/>
    </source>
</evidence>
<dbReference type="Pfam" id="PF10604">
    <property type="entry name" value="Polyketide_cyc2"/>
    <property type="match status" value="1"/>
</dbReference>
<accession>A0A418KJM4</accession>
<dbReference type="AlphaFoldDB" id="A0A418KJM4"/>
<dbReference type="EMBL" id="QUAL01000324">
    <property type="protein sequence ID" value="RIQ15689.1"/>
    <property type="molecule type" value="Genomic_DNA"/>
</dbReference>
<dbReference type="Gene3D" id="3.30.530.20">
    <property type="match status" value="1"/>
</dbReference>
<comment type="caution">
    <text evidence="1">The sequence shown here is derived from an EMBL/GenBank/DDBJ whole genome shotgun (WGS) entry which is preliminary data.</text>
</comment>
<proteinExistence type="predicted"/>
<evidence type="ECO:0000313" key="1">
    <source>
        <dbReference type="EMBL" id="RIQ15689.1"/>
    </source>
</evidence>
<reference evidence="1 2" key="1">
    <citation type="submission" date="2018-09" db="EMBL/GenBank/DDBJ databases">
        <title>Isolation, diversity and antifungal activity of actinobacteria from wheat.</title>
        <authorList>
            <person name="Han C."/>
        </authorList>
    </citation>
    <scope>NUCLEOTIDE SEQUENCE [LARGE SCALE GENOMIC DNA]</scope>
    <source>
        <strain evidence="1 2">NEAU-YY265</strain>
    </source>
</reference>
<dbReference type="CDD" id="cd07821">
    <property type="entry name" value="PYR_PYL_RCAR_like"/>
    <property type="match status" value="1"/>
</dbReference>